<dbReference type="GO" id="GO:0005886">
    <property type="term" value="C:plasma membrane"/>
    <property type="evidence" value="ECO:0007669"/>
    <property type="project" value="UniProtKB-SubCell"/>
</dbReference>
<evidence type="ECO:0000256" key="1">
    <source>
        <dbReference type="ARBA" id="ARBA00004651"/>
    </source>
</evidence>
<dbReference type="OrthoDB" id="9775950at2"/>
<dbReference type="InterPro" id="IPR024923">
    <property type="entry name" value="PG_synth_SpoVB"/>
</dbReference>
<feature type="transmembrane region" description="Helical" evidence="6">
    <location>
        <begin position="358"/>
        <end position="381"/>
    </location>
</feature>
<gene>
    <name evidence="7" type="ORF">DFR56_107119</name>
</gene>
<keyword evidence="8" id="KW-1185">Reference proteome</keyword>
<dbReference type="Proteomes" id="UP000247978">
    <property type="component" value="Unassembled WGS sequence"/>
</dbReference>
<proteinExistence type="predicted"/>
<feature type="transmembrane region" description="Helical" evidence="6">
    <location>
        <begin position="121"/>
        <end position="144"/>
    </location>
</feature>
<comment type="caution">
    <text evidence="7">The sequence shown here is derived from an EMBL/GenBank/DDBJ whole genome shotgun (WGS) entry which is preliminary data.</text>
</comment>
<organism evidence="7 8">
    <name type="scientific">Pseudogracilibacillus auburnensis</name>
    <dbReference type="NCBI Taxonomy" id="1494959"/>
    <lineage>
        <taxon>Bacteria</taxon>
        <taxon>Bacillati</taxon>
        <taxon>Bacillota</taxon>
        <taxon>Bacilli</taxon>
        <taxon>Bacillales</taxon>
        <taxon>Bacillaceae</taxon>
        <taxon>Pseudogracilibacillus</taxon>
    </lineage>
</organism>
<dbReference type="InterPro" id="IPR050833">
    <property type="entry name" value="Poly_Biosynth_Transport"/>
</dbReference>
<keyword evidence="5 6" id="KW-0472">Membrane</keyword>
<dbReference type="RefSeq" id="WP_110395500.1">
    <property type="nucleotide sequence ID" value="NZ_JADIJL010000012.1"/>
</dbReference>
<feature type="transmembrane region" description="Helical" evidence="6">
    <location>
        <begin position="244"/>
        <end position="266"/>
    </location>
</feature>
<dbReference type="InterPro" id="IPR014249">
    <property type="entry name" value="Spore_V_B"/>
</dbReference>
<reference evidence="7 8" key="1">
    <citation type="submission" date="2018-05" db="EMBL/GenBank/DDBJ databases">
        <title>Genomic Encyclopedia of Type Strains, Phase IV (KMG-IV): sequencing the most valuable type-strain genomes for metagenomic binning, comparative biology and taxonomic classification.</title>
        <authorList>
            <person name="Goeker M."/>
        </authorList>
    </citation>
    <scope>NUCLEOTIDE SEQUENCE [LARGE SCALE GENOMIC DNA]</scope>
    <source>
        <strain evidence="7 8">DSM 28556</strain>
    </source>
</reference>
<feature type="transmembrane region" description="Helical" evidence="6">
    <location>
        <begin position="286"/>
        <end position="305"/>
    </location>
</feature>
<feature type="transmembrane region" description="Helical" evidence="6">
    <location>
        <begin position="156"/>
        <end position="176"/>
    </location>
</feature>
<keyword evidence="4 6" id="KW-1133">Transmembrane helix</keyword>
<evidence type="ECO:0000313" key="7">
    <source>
        <dbReference type="EMBL" id="PXW86598.1"/>
    </source>
</evidence>
<dbReference type="NCBIfam" id="TIGR02900">
    <property type="entry name" value="spore_V_B"/>
    <property type="match status" value="1"/>
</dbReference>
<protein>
    <submittedName>
        <fullName evidence="7">Stage V sporulation protein B</fullName>
    </submittedName>
</protein>
<dbReference type="EMBL" id="QJJQ01000007">
    <property type="protein sequence ID" value="PXW86598.1"/>
    <property type="molecule type" value="Genomic_DNA"/>
</dbReference>
<feature type="transmembrane region" description="Helical" evidence="6">
    <location>
        <begin position="182"/>
        <end position="204"/>
    </location>
</feature>
<feature type="transmembrane region" description="Helical" evidence="6">
    <location>
        <begin position="84"/>
        <end position="109"/>
    </location>
</feature>
<keyword evidence="3 6" id="KW-0812">Transmembrane</keyword>
<accession>A0A2V3W0J6</accession>
<dbReference type="CDD" id="cd13124">
    <property type="entry name" value="MATE_SpoVB_like"/>
    <property type="match status" value="1"/>
</dbReference>
<comment type="subcellular location">
    <subcellularLocation>
        <location evidence="1">Cell membrane</location>
        <topology evidence="1">Multi-pass membrane protein</topology>
    </subcellularLocation>
</comment>
<dbReference type="InterPro" id="IPR002797">
    <property type="entry name" value="Polysacc_synth"/>
</dbReference>
<dbReference type="PANTHER" id="PTHR30250:SF24">
    <property type="entry name" value="STAGE V SPORULATION PROTEIN B"/>
    <property type="match status" value="1"/>
</dbReference>
<evidence type="ECO:0000256" key="5">
    <source>
        <dbReference type="ARBA" id="ARBA00023136"/>
    </source>
</evidence>
<name>A0A2V3W0J6_9BACI</name>
<feature type="transmembrane region" description="Helical" evidence="6">
    <location>
        <begin position="12"/>
        <end position="30"/>
    </location>
</feature>
<dbReference type="Pfam" id="PF01943">
    <property type="entry name" value="Polysacc_synt"/>
    <property type="match status" value="1"/>
</dbReference>
<evidence type="ECO:0000256" key="3">
    <source>
        <dbReference type="ARBA" id="ARBA00022692"/>
    </source>
</evidence>
<keyword evidence="2" id="KW-1003">Cell membrane</keyword>
<sequence>MTKQSFIRGTMMLIIAGMITRLLGFVNRIVVARLMGEEGVGLYMMALPSLFLIITLTQIGLPISISKRVAEANAKNDMFKIKQIISLSFLIIACTSIFFTTCMIILAPFVANYLLTDSRTLYPLLAVSPVVPIIAITSVIKGYFQGMQNMKPQSYAIVIEQIVRISAVFILVSLLLPYGVEFAATGAMISVIIGEIASLAYLFFSFKRKKIVKVRHQFFAFLKGSKKTRQELFSIALPNTGSKLISSFAGFLEPILVAQSLAIAGVATREATKQYGELTGYAMPLLFLPTFITNSLSIALVPSIAESEAHGDERLVHYRIHQAIRISFASGALATIIFSLFSIPILTYMYDTSNASKYIILMAPFFLLLYIQAPLQSALFALDLAKEAMWNSLIGSVVKFITLFLLASNDQIGIMGVAIAISTSVVLITLLHLGALYKAIQFTLQLKDVVKMITLLVSTYLFGFMLKTLFANSVDQIVSFMLILIILTVIYIILVILLRFITKEELKQIPIVKNFL</sequence>
<feature type="transmembrane region" description="Helical" evidence="6">
    <location>
        <begin position="412"/>
        <end position="437"/>
    </location>
</feature>
<evidence type="ECO:0000256" key="4">
    <source>
        <dbReference type="ARBA" id="ARBA00022989"/>
    </source>
</evidence>
<evidence type="ECO:0000256" key="2">
    <source>
        <dbReference type="ARBA" id="ARBA00022475"/>
    </source>
</evidence>
<feature type="transmembrane region" description="Helical" evidence="6">
    <location>
        <begin position="42"/>
        <end position="63"/>
    </location>
</feature>
<feature type="transmembrane region" description="Helical" evidence="6">
    <location>
        <begin position="388"/>
        <end position="406"/>
    </location>
</feature>
<evidence type="ECO:0000256" key="6">
    <source>
        <dbReference type="SAM" id="Phobius"/>
    </source>
</evidence>
<dbReference type="PANTHER" id="PTHR30250">
    <property type="entry name" value="PST FAMILY PREDICTED COLANIC ACID TRANSPORTER"/>
    <property type="match status" value="1"/>
</dbReference>
<dbReference type="AlphaFoldDB" id="A0A2V3W0J6"/>
<feature type="transmembrane region" description="Helical" evidence="6">
    <location>
        <begin position="449"/>
        <end position="471"/>
    </location>
</feature>
<feature type="transmembrane region" description="Helical" evidence="6">
    <location>
        <begin position="326"/>
        <end position="346"/>
    </location>
</feature>
<evidence type="ECO:0000313" key="8">
    <source>
        <dbReference type="Proteomes" id="UP000247978"/>
    </source>
</evidence>
<dbReference type="PIRSF" id="PIRSF038958">
    <property type="entry name" value="PG_synth_SpoVB"/>
    <property type="match status" value="1"/>
</dbReference>
<feature type="transmembrane region" description="Helical" evidence="6">
    <location>
        <begin position="477"/>
        <end position="498"/>
    </location>
</feature>